<dbReference type="Proteomes" id="UP000238196">
    <property type="component" value="Unassembled WGS sequence"/>
</dbReference>
<accession>A0A2S5KJP1</accession>
<name>A0A2S5KJP1_9PROT</name>
<evidence type="ECO:0000256" key="1">
    <source>
        <dbReference type="SAM" id="MobiDB-lite"/>
    </source>
</evidence>
<proteinExistence type="predicted"/>
<reference evidence="2 3" key="1">
    <citation type="submission" date="2018-02" db="EMBL/GenBank/DDBJ databases">
        <title>novel marine gammaproteobacteria from coastal saline agro ecosystem.</title>
        <authorList>
            <person name="Krishnan R."/>
            <person name="Ramesh Kumar N."/>
        </authorList>
    </citation>
    <scope>NUCLEOTIDE SEQUENCE [LARGE SCALE GENOMIC DNA]</scope>
    <source>
        <strain evidence="2 3">228</strain>
    </source>
</reference>
<evidence type="ECO:0000313" key="3">
    <source>
        <dbReference type="Proteomes" id="UP000238196"/>
    </source>
</evidence>
<dbReference type="EMBL" id="PRLP01000143">
    <property type="protein sequence ID" value="PPC74586.1"/>
    <property type="molecule type" value="Genomic_DNA"/>
</dbReference>
<organism evidence="2 3">
    <name type="scientific">Proteobacteria bacterium 228</name>
    <dbReference type="NCBI Taxonomy" id="2083153"/>
    <lineage>
        <taxon>Bacteria</taxon>
        <taxon>Pseudomonadati</taxon>
        <taxon>Pseudomonadota</taxon>
    </lineage>
</organism>
<protein>
    <submittedName>
        <fullName evidence="2">Uncharacterized protein</fullName>
    </submittedName>
</protein>
<sequence length="70" mass="8135">MRWEVMRLEEQIAQVEKRLEWAVERDDEALQDKLEEQLEALENRLAHLQGERIADATTESGEAAAPETEE</sequence>
<feature type="region of interest" description="Disordered" evidence="1">
    <location>
        <begin position="49"/>
        <end position="70"/>
    </location>
</feature>
<evidence type="ECO:0000313" key="2">
    <source>
        <dbReference type="EMBL" id="PPC74586.1"/>
    </source>
</evidence>
<comment type="caution">
    <text evidence="2">The sequence shown here is derived from an EMBL/GenBank/DDBJ whole genome shotgun (WGS) entry which is preliminary data.</text>
</comment>
<dbReference type="AlphaFoldDB" id="A0A2S5KJP1"/>
<gene>
    <name evidence="2" type="ORF">C4K68_25025</name>
</gene>